<dbReference type="InterPro" id="IPR051576">
    <property type="entry name" value="PX-Rho_GAP"/>
</dbReference>
<feature type="compositionally biased region" description="Low complexity" evidence="4">
    <location>
        <begin position="61"/>
        <end position="76"/>
    </location>
</feature>
<dbReference type="GO" id="GO:0007264">
    <property type="term" value="P:small GTPase-mediated signal transduction"/>
    <property type="evidence" value="ECO:0007669"/>
    <property type="project" value="TreeGrafter"/>
</dbReference>
<feature type="compositionally biased region" description="Polar residues" evidence="4">
    <location>
        <begin position="30"/>
        <end position="42"/>
    </location>
</feature>
<evidence type="ECO:0000256" key="2">
    <source>
        <dbReference type="ARBA" id="ARBA00022468"/>
    </source>
</evidence>
<dbReference type="CDD" id="cd11835">
    <property type="entry name" value="SH3_ARHGAP32_33"/>
    <property type="match status" value="1"/>
</dbReference>
<dbReference type="InterPro" id="IPR001452">
    <property type="entry name" value="SH3_domain"/>
</dbReference>
<dbReference type="Gene3D" id="1.10.555.10">
    <property type="entry name" value="Rho GTPase activation protein"/>
    <property type="match status" value="1"/>
</dbReference>
<feature type="region of interest" description="Disordered" evidence="4">
    <location>
        <begin position="1385"/>
        <end position="1444"/>
    </location>
</feature>
<dbReference type="InParanoid" id="A0A212EWP4"/>
<dbReference type="FunCoup" id="A0A212EWP4">
    <property type="interactions" value="6"/>
</dbReference>
<feature type="region of interest" description="Disordered" evidence="4">
    <location>
        <begin position="706"/>
        <end position="732"/>
    </location>
</feature>
<dbReference type="PROSITE" id="PS50002">
    <property type="entry name" value="SH3"/>
    <property type="match status" value="1"/>
</dbReference>
<feature type="region of interest" description="Disordered" evidence="4">
    <location>
        <begin position="579"/>
        <end position="621"/>
    </location>
</feature>
<comment type="caution">
    <text evidence="7">The sequence shown here is derived from an EMBL/GenBank/DDBJ whole genome shotgun (WGS) entry which is preliminary data.</text>
</comment>
<evidence type="ECO:0000313" key="8">
    <source>
        <dbReference type="Proteomes" id="UP000007151"/>
    </source>
</evidence>
<keyword evidence="1 3" id="KW-0728">SH3 domain</keyword>
<feature type="region of interest" description="Disordered" evidence="4">
    <location>
        <begin position="14"/>
        <end position="76"/>
    </location>
</feature>
<feature type="domain" description="SH3" evidence="5">
    <location>
        <begin position="243"/>
        <end position="305"/>
    </location>
</feature>
<evidence type="ECO:0000256" key="4">
    <source>
        <dbReference type="SAM" id="MobiDB-lite"/>
    </source>
</evidence>
<sequence length="1458" mass="162513">MSCQSLAARAFAEPEKESHCARAATHRTVRFSSDPRSQNRTTSESECKRETPGSMSLSTLSMSPAMSQSAPSAAAAFHMDDQPPTCRFPKLEECAHFHYERVSLGGISVELVPCDFSGDSPGEGWVCLKVSSHVNSCEEDAAGAGDDTWTLTRNREHFLQLDDMLHRCIYDRKVSGLPCLSSALSSSLDEQAYSRLVADYVHHLSIIADDSINCGPALNWLQMDNKGHKLLVANEDSSSINTPAVAAAYSVRKYVSQARDEISFDVGDMISIIDMPGPQESLWWRGKRGFRVGFFPHHCVAVIGDKVPRHMTQPPPIVGSVAVAPIKPVLRKHGKLISLFRSFILSRPSRRSLKQQGILRERVFGCDLGEHLTNCGHDVPQVLVECSRAIEQRGAVDGIYRLSGGAALTQRLRAAFDAGLAADLRAPLQRDPHALASLLKMYFRELPNPLCTYQLYDSFVSAVTAPEQLRLKAVRDTVVKLPPPHYRTLSYLMRHLRRVSLLSESTGMTARNMAIVWAPNLLRSPAPQHALQGVAVQAVVTEFLICYAEELFSKEQGADSGPPSISQESQESQIELRGLEAGRRPKSLPLNPPTKLLSLEEARRRGRPARTSPPADHVRLSTPDTMALRPASHLTPKYIEVGSGPNNLPQYHTVLELPGPGNKRLKRSPSGWRGLFTRKRSSRPPLIPHVMVHMTEPSATALRPAVSCESLSEGEAAPPPRPPHHTRSSSCDSYFEPWQAELATMRLRLSPQERDRHMFSEEDDAHAQHGAAEDSLNTTPGNSAVGSAADTPRRTRDDNTERKRVSLEQLERRVARLGYIDSDEPGDNTRAKRLCKDRDSPQSSGLELPALTNVKMRERTSPRKQKPSARYSGLQQPVTADSERLTWHGKDHSTLIRIDWPETPTPTTPTTPAPATPLYDPLESDSEPSDKHTITIKNSCRNCDEEKCLKCELKAADYENVAAADLASLGSTDISYHNLNRLSAVSSSSASEHTSHRRDDLMKIMTSSHESSSGYSNVSYKQDEPCDRYDFARPDYVNLSSSTSKSSPASPLKSPLKSTISITFRSPGRVQTPDYEPIGNEDTPTNERDSVYEDVDLEKSLSIVEEASVPQTDASLPTQEARQPGDYGRLASDLIILDTPTDDRDLYSQVKFFKKSIEEVNAMILETPDKEADYERVDFKTNNYSLDETEEDGHTEDGGGSERENGNVITTSNNLNVRELANRFESPTEQKGAFTFDKYKTEDKHAAARRDDHQPRTTARTLALARDTYTLTKNVTARSLDENAFVKEFGSDRDRRKSLEVKDGQRQARGVPDLNLNTEDLQTKTDTAEDRVALIQGAGKEHEKMLSRQRIEKYKEERRNFLREKYSSQSFRSSPEQLTRIKLKKSDHEARTDEPHKFERRNTVDLGQRMRFTLARSANDLDSIPSPGSQEDRSEKMSPSFNIRDMTAIFEQKSQGTG</sequence>
<dbReference type="SUPFAM" id="SSF50044">
    <property type="entry name" value="SH3-domain"/>
    <property type="match status" value="1"/>
</dbReference>
<evidence type="ECO:0000259" key="5">
    <source>
        <dbReference type="PROSITE" id="PS50002"/>
    </source>
</evidence>
<feature type="compositionally biased region" description="Basic and acidic residues" evidence="4">
    <location>
        <begin position="827"/>
        <end position="840"/>
    </location>
</feature>
<feature type="region of interest" description="Disordered" evidence="4">
    <location>
        <begin position="657"/>
        <end position="680"/>
    </location>
</feature>
<feature type="domain" description="Rho-GAP" evidence="6">
    <location>
        <begin position="366"/>
        <end position="552"/>
    </location>
</feature>
<name>A0A212EWP4_DANPL</name>
<evidence type="ECO:0000256" key="3">
    <source>
        <dbReference type="PROSITE-ProRule" id="PRU00192"/>
    </source>
</evidence>
<feature type="region of interest" description="Disordered" evidence="4">
    <location>
        <begin position="1291"/>
        <end position="1311"/>
    </location>
</feature>
<dbReference type="SUPFAM" id="SSF48350">
    <property type="entry name" value="GTPase activation domain, GAP"/>
    <property type="match status" value="1"/>
</dbReference>
<organism evidence="7 8">
    <name type="scientific">Danaus plexippus plexippus</name>
    <dbReference type="NCBI Taxonomy" id="278856"/>
    <lineage>
        <taxon>Eukaryota</taxon>
        <taxon>Metazoa</taxon>
        <taxon>Ecdysozoa</taxon>
        <taxon>Arthropoda</taxon>
        <taxon>Hexapoda</taxon>
        <taxon>Insecta</taxon>
        <taxon>Pterygota</taxon>
        <taxon>Neoptera</taxon>
        <taxon>Endopterygota</taxon>
        <taxon>Lepidoptera</taxon>
        <taxon>Glossata</taxon>
        <taxon>Ditrysia</taxon>
        <taxon>Papilionoidea</taxon>
        <taxon>Nymphalidae</taxon>
        <taxon>Danainae</taxon>
        <taxon>Danaini</taxon>
        <taxon>Danaina</taxon>
        <taxon>Danaus</taxon>
        <taxon>Danaus</taxon>
    </lineage>
</organism>
<feature type="region of interest" description="Disordered" evidence="4">
    <location>
        <begin position="1038"/>
        <end position="1090"/>
    </location>
</feature>
<keyword evidence="2" id="KW-0343">GTPase activation</keyword>
<reference evidence="7 8" key="1">
    <citation type="journal article" date="2011" name="Cell">
        <title>The monarch butterfly genome yields insights into long-distance migration.</title>
        <authorList>
            <person name="Zhan S."/>
            <person name="Merlin C."/>
            <person name="Boore J.L."/>
            <person name="Reppert S.M."/>
        </authorList>
    </citation>
    <scope>NUCLEOTIDE SEQUENCE [LARGE SCALE GENOMIC DNA]</scope>
    <source>
        <strain evidence="7">F-2</strain>
    </source>
</reference>
<feature type="compositionally biased region" description="Basic and acidic residues" evidence="4">
    <location>
        <begin position="1291"/>
        <end position="1306"/>
    </location>
</feature>
<feature type="compositionally biased region" description="Low complexity" evidence="4">
    <location>
        <begin position="1039"/>
        <end position="1058"/>
    </location>
</feature>
<dbReference type="FunFam" id="2.30.30.40:FF:000207">
    <property type="entry name" value="CLUMA_CG020965, isoform A"/>
    <property type="match status" value="1"/>
</dbReference>
<dbReference type="Gene3D" id="2.30.30.40">
    <property type="entry name" value="SH3 Domains"/>
    <property type="match status" value="1"/>
</dbReference>
<dbReference type="PANTHER" id="PTHR15729">
    <property type="entry name" value="CDC42 GTPASE-ACTIVATING PROTEIN"/>
    <property type="match status" value="1"/>
</dbReference>
<dbReference type="SMART" id="SM00324">
    <property type="entry name" value="RhoGAP"/>
    <property type="match status" value="1"/>
</dbReference>
<dbReference type="Pfam" id="PF00018">
    <property type="entry name" value="SH3_1"/>
    <property type="match status" value="1"/>
</dbReference>
<evidence type="ECO:0000313" key="7">
    <source>
        <dbReference type="EMBL" id="OWR45905.1"/>
    </source>
</evidence>
<keyword evidence="8" id="KW-1185">Reference proteome</keyword>
<dbReference type="SMART" id="SM00326">
    <property type="entry name" value="SH3"/>
    <property type="match status" value="1"/>
</dbReference>
<gene>
    <name evidence="7" type="ORF">KGM_214434</name>
</gene>
<feature type="region of interest" description="Disordered" evidence="4">
    <location>
        <begin position="1183"/>
        <end position="1208"/>
    </location>
</feature>
<dbReference type="InterPro" id="IPR000198">
    <property type="entry name" value="RhoGAP_dom"/>
</dbReference>
<dbReference type="KEGG" id="dpl:KGM_214434"/>
<feature type="compositionally biased region" description="Basic and acidic residues" evidence="4">
    <location>
        <begin position="1195"/>
        <end position="1205"/>
    </location>
</feature>
<dbReference type="EMBL" id="AGBW02011924">
    <property type="protein sequence ID" value="OWR45905.1"/>
    <property type="molecule type" value="Genomic_DNA"/>
</dbReference>
<accession>A0A212EWP4</accession>
<feature type="compositionally biased region" description="Basic and acidic residues" evidence="4">
    <location>
        <begin position="1385"/>
        <end position="1403"/>
    </location>
</feature>
<feature type="region of interest" description="Disordered" evidence="4">
    <location>
        <begin position="762"/>
        <end position="878"/>
    </location>
</feature>
<dbReference type="InterPro" id="IPR008936">
    <property type="entry name" value="Rho_GTPase_activation_prot"/>
</dbReference>
<dbReference type="PANTHER" id="PTHR15729:SF10">
    <property type="entry name" value="GTPASE-ACTIVATING PROTEIN CDGAPR"/>
    <property type="match status" value="1"/>
</dbReference>
<proteinExistence type="predicted"/>
<dbReference type="Proteomes" id="UP000007151">
    <property type="component" value="Unassembled WGS sequence"/>
</dbReference>
<feature type="compositionally biased region" description="Basic and acidic residues" evidence="4">
    <location>
        <begin position="791"/>
        <end position="814"/>
    </location>
</feature>
<dbReference type="Pfam" id="PF00620">
    <property type="entry name" value="RhoGAP"/>
    <property type="match status" value="1"/>
</dbReference>
<dbReference type="STRING" id="278856.A0A212EWP4"/>
<dbReference type="PROSITE" id="PS50238">
    <property type="entry name" value="RHOGAP"/>
    <property type="match status" value="1"/>
</dbReference>
<protein>
    <submittedName>
        <fullName evidence="7">Cdc42 gtpase-activating protein</fullName>
    </submittedName>
</protein>
<evidence type="ECO:0000256" key="1">
    <source>
        <dbReference type="ARBA" id="ARBA00022443"/>
    </source>
</evidence>
<dbReference type="GO" id="GO:0005096">
    <property type="term" value="F:GTPase activator activity"/>
    <property type="evidence" value="ECO:0007669"/>
    <property type="project" value="UniProtKB-KW"/>
</dbReference>
<feature type="compositionally biased region" description="Polar residues" evidence="4">
    <location>
        <begin position="775"/>
        <end position="785"/>
    </location>
</feature>
<evidence type="ECO:0000259" key="6">
    <source>
        <dbReference type="PROSITE" id="PS50238"/>
    </source>
</evidence>
<dbReference type="InterPro" id="IPR036028">
    <property type="entry name" value="SH3-like_dom_sf"/>
</dbReference>
<dbReference type="eggNOG" id="KOG1449">
    <property type="taxonomic scope" value="Eukaryota"/>
</dbReference>